<accession>A0A095BC39</accession>
<keyword evidence="2" id="KW-1185">Reference proteome</keyword>
<dbReference type="EMBL" id="JOKM01000010">
    <property type="protein sequence ID" value="KGB26353.1"/>
    <property type="molecule type" value="Genomic_DNA"/>
</dbReference>
<comment type="caution">
    <text evidence="1">The sequence shown here is derived from an EMBL/GenBank/DDBJ whole genome shotgun (WGS) entry which is preliminary data.</text>
</comment>
<evidence type="ECO:0000313" key="1">
    <source>
        <dbReference type="EMBL" id="KGB26353.1"/>
    </source>
</evidence>
<name>A0A095BC39_9PROT</name>
<proteinExistence type="predicted"/>
<gene>
    <name evidence="1" type="ORF">AtDm6_0223</name>
</gene>
<dbReference type="Proteomes" id="UP000029448">
    <property type="component" value="Unassembled WGS sequence"/>
</dbReference>
<reference evidence="1 2" key="1">
    <citation type="submission" date="2014-06" db="EMBL/GenBank/DDBJ databases">
        <title>Functional and comparative genomic analyses of the Drosophila gut microbiota identify candidate symbiosis factors.</title>
        <authorList>
            <person name="Newell P.D."/>
            <person name="Chaston J.M."/>
            <person name="Douglas A.E."/>
        </authorList>
    </citation>
    <scope>NUCLEOTIDE SEQUENCE [LARGE SCALE GENOMIC DNA]</scope>
    <source>
        <strain evidence="1 2">DmCS_006</strain>
    </source>
</reference>
<organism evidence="1 2">
    <name type="scientific">Acetobacter tropicalis</name>
    <dbReference type="NCBI Taxonomy" id="104102"/>
    <lineage>
        <taxon>Bacteria</taxon>
        <taxon>Pseudomonadati</taxon>
        <taxon>Pseudomonadota</taxon>
        <taxon>Alphaproteobacteria</taxon>
        <taxon>Acetobacterales</taxon>
        <taxon>Acetobacteraceae</taxon>
        <taxon>Acetobacter</taxon>
    </lineage>
</organism>
<sequence>MHDKTQNFQKFEKELIRSSFKFCGFASKMLPATFSMRIHVNRLSRT</sequence>
<dbReference type="AlphaFoldDB" id="A0A095BC39"/>
<evidence type="ECO:0000313" key="2">
    <source>
        <dbReference type="Proteomes" id="UP000029448"/>
    </source>
</evidence>
<dbReference type="PATRIC" id="fig|104102.7.peg.221"/>
<protein>
    <submittedName>
        <fullName evidence="1">Uncharacterized protein</fullName>
    </submittedName>
</protein>